<evidence type="ECO:0000313" key="7">
    <source>
        <dbReference type="Proteomes" id="UP000051298"/>
    </source>
</evidence>
<dbReference type="PANTHER" id="PTHR30265">
    <property type="entry name" value="RHO-INTERACTING TRANSCRIPTION TERMINATION FACTOR NUSG"/>
    <property type="match status" value="1"/>
</dbReference>
<evidence type="ECO:0000259" key="5">
    <source>
        <dbReference type="SMART" id="SM00738"/>
    </source>
</evidence>
<dbReference type="CDD" id="cd09892">
    <property type="entry name" value="NGN_SP_RfaH"/>
    <property type="match status" value="1"/>
</dbReference>
<dbReference type="SMART" id="SM00738">
    <property type="entry name" value="NGN"/>
    <property type="match status" value="1"/>
</dbReference>
<dbReference type="GO" id="GO:0006353">
    <property type="term" value="P:DNA-templated transcription termination"/>
    <property type="evidence" value="ECO:0007669"/>
    <property type="project" value="UniProtKB-KW"/>
</dbReference>
<protein>
    <recommendedName>
        <fullName evidence="4">Transcription termination/antitermination protein NusG</fullName>
    </recommendedName>
</protein>
<dbReference type="AlphaFoldDB" id="A0A0P1EY61"/>
<reference evidence="6 7" key="1">
    <citation type="submission" date="2015-09" db="EMBL/GenBank/DDBJ databases">
        <authorList>
            <consortium name="Swine Surveillance"/>
        </authorList>
    </citation>
    <scope>NUCLEOTIDE SEQUENCE [LARGE SCALE GENOMIC DNA]</scope>
    <source>
        <strain evidence="6 7">CECT 5294</strain>
    </source>
</reference>
<dbReference type="Pfam" id="PF02357">
    <property type="entry name" value="NusG"/>
    <property type="match status" value="1"/>
</dbReference>
<dbReference type="CDD" id="cd06091">
    <property type="entry name" value="KOW_NusG"/>
    <property type="match status" value="1"/>
</dbReference>
<dbReference type="SUPFAM" id="SSF82679">
    <property type="entry name" value="N-utilization substance G protein NusG, N-terminal domain"/>
    <property type="match status" value="1"/>
</dbReference>
<dbReference type="PANTHER" id="PTHR30265:SF7">
    <property type="entry name" value="TRANSCRIPTION ANTITERMINATION PROTEIN RFAH"/>
    <property type="match status" value="1"/>
</dbReference>
<accession>A0A0P1EY61</accession>
<evidence type="ECO:0000313" key="6">
    <source>
        <dbReference type="EMBL" id="CUH60021.1"/>
    </source>
</evidence>
<feature type="domain" description="NusG-like N-terminal" evidence="5">
    <location>
        <begin position="7"/>
        <end position="106"/>
    </location>
</feature>
<dbReference type="GO" id="GO:0006354">
    <property type="term" value="P:DNA-templated transcription elongation"/>
    <property type="evidence" value="ECO:0007669"/>
    <property type="project" value="InterPro"/>
</dbReference>
<dbReference type="RefSeq" id="WP_058123090.1">
    <property type="nucleotide sequence ID" value="NZ_CYRX01000022.1"/>
</dbReference>
<evidence type="ECO:0000256" key="4">
    <source>
        <dbReference type="RuleBase" id="RU000538"/>
    </source>
</evidence>
<evidence type="ECO:0000256" key="1">
    <source>
        <dbReference type="ARBA" id="ARBA00022814"/>
    </source>
</evidence>
<keyword evidence="2 4" id="KW-0805">Transcription regulation</keyword>
<evidence type="ECO:0000256" key="3">
    <source>
        <dbReference type="ARBA" id="ARBA00023163"/>
    </source>
</evidence>
<dbReference type="PRINTS" id="PR00338">
    <property type="entry name" value="NUSGTNSCPFCT"/>
</dbReference>
<name>A0A0P1EY61_9RHOB</name>
<proteinExistence type="inferred from homology"/>
<dbReference type="GO" id="GO:0032784">
    <property type="term" value="P:regulation of DNA-templated transcription elongation"/>
    <property type="evidence" value="ECO:0007669"/>
    <property type="project" value="InterPro"/>
</dbReference>
<dbReference type="Gene3D" id="3.30.70.940">
    <property type="entry name" value="NusG, N-terminal domain"/>
    <property type="match status" value="1"/>
</dbReference>
<evidence type="ECO:0000256" key="2">
    <source>
        <dbReference type="ARBA" id="ARBA00023015"/>
    </source>
</evidence>
<dbReference type="Proteomes" id="UP000051298">
    <property type="component" value="Unassembled WGS sequence"/>
</dbReference>
<dbReference type="EMBL" id="CYRX01000022">
    <property type="protein sequence ID" value="CUH60021.1"/>
    <property type="molecule type" value="Genomic_DNA"/>
</dbReference>
<gene>
    <name evidence="6" type="primary">rfaH_1</name>
    <name evidence="6" type="ORF">THS5294_01310</name>
</gene>
<keyword evidence="4" id="KW-0806">Transcription termination</keyword>
<dbReference type="InterPro" id="IPR043425">
    <property type="entry name" value="NusG-like"/>
</dbReference>
<keyword evidence="3 4" id="KW-0804">Transcription</keyword>
<sequence>MTFHDRGTSWFLAQLKPNCANIADKNLKRQGFNTFLPMEEETRQRNGKFVTAMRPLFPGYIFVAFDVARGFWRTVNSTYGITRLVSFGKEPTAVPLDLVSQLMLRCDAKGKLLPPKLLKPGDQVTLTKGPFANFMAEVEKIAPDRRVWVLMEIMGAQTRVAVGADQLRSICNQPMAKNDI</sequence>
<dbReference type="InterPro" id="IPR006645">
    <property type="entry name" value="NGN-like_dom"/>
</dbReference>
<dbReference type="InterPro" id="IPR001062">
    <property type="entry name" value="Transcrpt_antiterm_NusG"/>
</dbReference>
<dbReference type="InterPro" id="IPR008991">
    <property type="entry name" value="Translation_prot_SH3-like_sf"/>
</dbReference>
<organism evidence="6 7">
    <name type="scientific">Thalassobacter stenotrophicus</name>
    <dbReference type="NCBI Taxonomy" id="266809"/>
    <lineage>
        <taxon>Bacteria</taxon>
        <taxon>Pseudomonadati</taxon>
        <taxon>Pseudomonadota</taxon>
        <taxon>Alphaproteobacteria</taxon>
        <taxon>Rhodobacterales</taxon>
        <taxon>Roseobacteraceae</taxon>
        <taxon>Thalassobacter</taxon>
    </lineage>
</organism>
<dbReference type="GO" id="GO:0005829">
    <property type="term" value="C:cytosol"/>
    <property type="evidence" value="ECO:0007669"/>
    <property type="project" value="TreeGrafter"/>
</dbReference>
<comment type="similarity">
    <text evidence="4">Belongs to the NusG family.</text>
</comment>
<dbReference type="SUPFAM" id="SSF50104">
    <property type="entry name" value="Translation proteins SH3-like domain"/>
    <property type="match status" value="1"/>
</dbReference>
<keyword evidence="1 4" id="KW-0889">Transcription antitermination</keyword>
<dbReference type="GO" id="GO:0031564">
    <property type="term" value="P:transcription antitermination"/>
    <property type="evidence" value="ECO:0007669"/>
    <property type="project" value="UniProtKB-KW"/>
</dbReference>
<comment type="function">
    <text evidence="4">Participates in transcription elongation, termination and antitermination.</text>
</comment>
<dbReference type="InterPro" id="IPR036735">
    <property type="entry name" value="NGN_dom_sf"/>
</dbReference>